<keyword evidence="3" id="KW-0464">Manganese</keyword>
<dbReference type="CDD" id="cd20309">
    <property type="entry name" value="cupin_EcSI"/>
    <property type="match status" value="1"/>
</dbReference>
<protein>
    <recommendedName>
        <fullName evidence="8">D-lyxose ketol-isomerase</fullName>
        <ecNumber evidence="8">5.3.1.15</ecNumber>
    </recommendedName>
</protein>
<dbReference type="Pfam" id="PF07385">
    <property type="entry name" value="Lyx_isomer"/>
    <property type="match status" value="1"/>
</dbReference>
<evidence type="ECO:0000256" key="2">
    <source>
        <dbReference type="ARBA" id="ARBA00022723"/>
    </source>
</evidence>
<dbReference type="STRING" id="1003.SAMN04488541_102934"/>
<dbReference type="InterPro" id="IPR011051">
    <property type="entry name" value="RmlC_Cupin_sf"/>
</dbReference>
<reference evidence="9 10" key="1">
    <citation type="submission" date="2016-10" db="EMBL/GenBank/DDBJ databases">
        <authorList>
            <person name="de Groot N.N."/>
        </authorList>
    </citation>
    <scope>NUCLEOTIDE SEQUENCE [LARGE SCALE GENOMIC DNA]</scope>
    <source>
        <strain>GEY</strain>
        <strain evidence="10">DSM 9560</strain>
    </source>
</reference>
<comment type="similarity">
    <text evidence="7">Belongs to the D-lyxose ketol-isomerase family.</text>
</comment>
<dbReference type="OrthoDB" id="27002at2"/>
<evidence type="ECO:0000256" key="7">
    <source>
        <dbReference type="ARBA" id="ARBA00044951"/>
    </source>
</evidence>
<proteinExistence type="inferred from homology"/>
<dbReference type="GO" id="GO:0046872">
    <property type="term" value="F:metal ion binding"/>
    <property type="evidence" value="ECO:0007669"/>
    <property type="project" value="UniProtKB-KW"/>
</dbReference>
<dbReference type="EMBL" id="FONY01000029">
    <property type="protein sequence ID" value="SFF37965.1"/>
    <property type="molecule type" value="Genomic_DNA"/>
</dbReference>
<evidence type="ECO:0000313" key="10">
    <source>
        <dbReference type="Proteomes" id="UP000199513"/>
    </source>
</evidence>
<comment type="catalytic activity">
    <reaction evidence="6">
        <text>D-lyxose = D-xylulose</text>
        <dbReference type="Rhea" id="RHEA:14201"/>
        <dbReference type="ChEBI" id="CHEBI:16789"/>
        <dbReference type="ChEBI" id="CHEBI:17140"/>
        <dbReference type="EC" id="5.3.1.15"/>
    </reaction>
</comment>
<gene>
    <name evidence="9" type="ORF">SAMN04488541_102934</name>
</gene>
<evidence type="ECO:0000256" key="1">
    <source>
        <dbReference type="ARBA" id="ARBA00001936"/>
    </source>
</evidence>
<sequence length="225" mass="25888">MKRSQINQLLKESPTFFELHCFALPPWAKWGVEAWKEKKEYAQEIIKNHLGWDITDFGSGEFLKKGLILFTLRNGNIKEVIGKSYAEKIMIVREEQTTPAHFHWYKMEDIINRGGGVLVVQLWNSTEDKKLADTPVKVHIDGISHTIPAGGTIELRAGESVCLPPKLYHQFWGKKGQGKVLVGEVSKVNDDFTDNYFYEPIGRFPTVEEDEPPLYLLCNDYERFV</sequence>
<evidence type="ECO:0000256" key="5">
    <source>
        <dbReference type="ARBA" id="ARBA00023277"/>
    </source>
</evidence>
<dbReference type="InterPro" id="IPR047581">
    <property type="entry name" value="EcSI_cupin"/>
</dbReference>
<evidence type="ECO:0000256" key="3">
    <source>
        <dbReference type="ARBA" id="ARBA00023211"/>
    </source>
</evidence>
<accession>A0A1I2I6L1</accession>
<evidence type="ECO:0000313" key="9">
    <source>
        <dbReference type="EMBL" id="SFF37965.1"/>
    </source>
</evidence>
<keyword evidence="5" id="KW-0119">Carbohydrate metabolism</keyword>
<dbReference type="SUPFAM" id="SSF51182">
    <property type="entry name" value="RmlC-like cupins"/>
    <property type="match status" value="1"/>
</dbReference>
<dbReference type="Proteomes" id="UP000199513">
    <property type="component" value="Unassembled WGS sequence"/>
</dbReference>
<dbReference type="EC" id="5.3.1.15" evidence="8"/>
<comment type="cofactor">
    <cofactor evidence="1">
        <name>Mn(2+)</name>
        <dbReference type="ChEBI" id="CHEBI:29035"/>
    </cofactor>
</comment>
<dbReference type="InterPro" id="IPR010864">
    <property type="entry name" value="D-lyxose_isomer"/>
</dbReference>
<evidence type="ECO:0000256" key="6">
    <source>
        <dbReference type="ARBA" id="ARBA00044907"/>
    </source>
</evidence>
<evidence type="ECO:0000256" key="4">
    <source>
        <dbReference type="ARBA" id="ARBA00023235"/>
    </source>
</evidence>
<dbReference type="Gene3D" id="2.60.120.10">
    <property type="entry name" value="Jelly Rolls"/>
    <property type="match status" value="1"/>
</dbReference>
<dbReference type="GO" id="GO:0047828">
    <property type="term" value="F:D-lyxose ketol-isomerase activity"/>
    <property type="evidence" value="ECO:0007669"/>
    <property type="project" value="UniProtKB-EC"/>
</dbReference>
<organism evidence="9 10">
    <name type="scientific">Thermoflexibacter ruber</name>
    <dbReference type="NCBI Taxonomy" id="1003"/>
    <lineage>
        <taxon>Bacteria</taxon>
        <taxon>Pseudomonadati</taxon>
        <taxon>Bacteroidota</taxon>
        <taxon>Cytophagia</taxon>
        <taxon>Cytophagales</taxon>
        <taxon>Thermoflexibacteraceae</taxon>
        <taxon>Thermoflexibacter</taxon>
    </lineage>
</organism>
<name>A0A1I2I6L1_9BACT</name>
<dbReference type="AlphaFoldDB" id="A0A1I2I6L1"/>
<keyword evidence="2" id="KW-0479">Metal-binding</keyword>
<keyword evidence="4" id="KW-0413">Isomerase</keyword>
<keyword evidence="10" id="KW-1185">Reference proteome</keyword>
<dbReference type="InterPro" id="IPR014710">
    <property type="entry name" value="RmlC-like_jellyroll"/>
</dbReference>
<dbReference type="RefSeq" id="WP_091548305.1">
    <property type="nucleotide sequence ID" value="NZ_FONY01000029.1"/>
</dbReference>
<evidence type="ECO:0000256" key="8">
    <source>
        <dbReference type="ARBA" id="ARBA00044972"/>
    </source>
</evidence>